<organism evidence="3 4">
    <name type="scientific">Mesorhabditis belari</name>
    <dbReference type="NCBI Taxonomy" id="2138241"/>
    <lineage>
        <taxon>Eukaryota</taxon>
        <taxon>Metazoa</taxon>
        <taxon>Ecdysozoa</taxon>
        <taxon>Nematoda</taxon>
        <taxon>Chromadorea</taxon>
        <taxon>Rhabditida</taxon>
        <taxon>Rhabditina</taxon>
        <taxon>Rhabditomorpha</taxon>
        <taxon>Rhabditoidea</taxon>
        <taxon>Rhabditidae</taxon>
        <taxon>Mesorhabditinae</taxon>
        <taxon>Mesorhabditis</taxon>
    </lineage>
</organism>
<dbReference type="WBParaSite" id="MBELARI_LOCUS8256">
    <property type="protein sequence ID" value="MBELARI_LOCUS8256"/>
    <property type="gene ID" value="MBELARI_LOCUS8256"/>
</dbReference>
<feature type="coiled-coil region" evidence="1">
    <location>
        <begin position="86"/>
        <end position="113"/>
    </location>
</feature>
<name>A0AAF3FM67_9BILA</name>
<evidence type="ECO:0000256" key="2">
    <source>
        <dbReference type="SAM" id="MobiDB-lite"/>
    </source>
</evidence>
<proteinExistence type="predicted"/>
<reference evidence="4" key="1">
    <citation type="submission" date="2024-02" db="UniProtKB">
        <authorList>
            <consortium name="WormBaseParasite"/>
        </authorList>
    </citation>
    <scope>IDENTIFICATION</scope>
</reference>
<dbReference type="AlphaFoldDB" id="A0AAF3FM67"/>
<sequence length="199" mass="22104">MTQPPDYSTEEPSRIPPFSGQNFSPVADFFGPPPAYEEVVGGGGERPTRLAPKLTGDGWAAEKSGKIPIETSPKTSPVDDHQVAMMAKVEMNRDEENERMMEEENAINEQDIDQPSTSCQDSSYAARLERMFGECGERLERRFEMLGRSIENQSNTAGHVIEREAGKIGEKFEKLFTATNKKFDAECTRLCTSADSADE</sequence>
<keyword evidence="3" id="KW-1185">Reference proteome</keyword>
<protein>
    <submittedName>
        <fullName evidence="4">Uncharacterized protein</fullName>
    </submittedName>
</protein>
<accession>A0AAF3FM67</accession>
<evidence type="ECO:0000256" key="1">
    <source>
        <dbReference type="SAM" id="Coils"/>
    </source>
</evidence>
<dbReference type="Proteomes" id="UP000887575">
    <property type="component" value="Unassembled WGS sequence"/>
</dbReference>
<evidence type="ECO:0000313" key="3">
    <source>
        <dbReference type="Proteomes" id="UP000887575"/>
    </source>
</evidence>
<keyword evidence="1" id="KW-0175">Coiled coil</keyword>
<feature type="region of interest" description="Disordered" evidence="2">
    <location>
        <begin position="1"/>
        <end position="80"/>
    </location>
</feature>
<evidence type="ECO:0000313" key="4">
    <source>
        <dbReference type="WBParaSite" id="MBELARI_LOCUS8256"/>
    </source>
</evidence>